<accession>E0UNG0</accession>
<evidence type="ECO:0000313" key="3">
    <source>
        <dbReference type="Proteomes" id="UP000008206"/>
    </source>
</evidence>
<dbReference type="KEGG" id="cyj:Cyan7822_6839"/>
<keyword evidence="1" id="KW-0812">Transmembrane</keyword>
<keyword evidence="1" id="KW-0472">Membrane</keyword>
<organism evidence="2 3">
    <name type="scientific">Gloeothece verrucosa (strain PCC 7822)</name>
    <name type="common">Cyanothece sp. (strain PCC 7822)</name>
    <dbReference type="NCBI Taxonomy" id="497965"/>
    <lineage>
        <taxon>Bacteria</taxon>
        <taxon>Bacillati</taxon>
        <taxon>Cyanobacteriota</taxon>
        <taxon>Cyanophyceae</taxon>
        <taxon>Oscillatoriophycideae</taxon>
        <taxon>Chroococcales</taxon>
        <taxon>Aphanothecaceae</taxon>
        <taxon>Gloeothece</taxon>
        <taxon>Gloeothece verrucosa</taxon>
    </lineage>
</organism>
<name>E0UNG0_GLOV7</name>
<keyword evidence="1" id="KW-1133">Transmembrane helix</keyword>
<keyword evidence="3" id="KW-1185">Reference proteome</keyword>
<keyword evidence="2" id="KW-0614">Plasmid</keyword>
<sequence length="55" mass="6158">MPILRISELNPQTLKNRPSGWLPDLDGVLALFFLGLLPQVLFLKTLINGGRTLKE</sequence>
<dbReference type="Proteomes" id="UP000008206">
    <property type="component" value="Plasmid Cy782203"/>
</dbReference>
<geneLocation type="plasmid" evidence="2 3">
    <name>Cy782203</name>
</geneLocation>
<dbReference type="EMBL" id="CP002201">
    <property type="protein sequence ID" value="ADN18490.1"/>
    <property type="molecule type" value="Genomic_DNA"/>
</dbReference>
<protein>
    <submittedName>
        <fullName evidence="2">Uncharacterized protein</fullName>
    </submittedName>
</protein>
<dbReference type="AlphaFoldDB" id="E0UNG0"/>
<evidence type="ECO:0000256" key="1">
    <source>
        <dbReference type="SAM" id="Phobius"/>
    </source>
</evidence>
<gene>
    <name evidence="2" type="ordered locus">Cyan7822_6839</name>
</gene>
<evidence type="ECO:0000313" key="2">
    <source>
        <dbReference type="EMBL" id="ADN18490.1"/>
    </source>
</evidence>
<feature type="transmembrane region" description="Helical" evidence="1">
    <location>
        <begin position="27"/>
        <end position="47"/>
    </location>
</feature>
<dbReference type="HOGENOM" id="CLU_212581_0_0_3"/>
<proteinExistence type="predicted"/>
<reference evidence="3" key="1">
    <citation type="journal article" date="2011" name="MBio">
        <title>Novel metabolic attributes of the genus Cyanothece, comprising a group of unicellular nitrogen-fixing Cyanobacteria.</title>
        <authorList>
            <person name="Bandyopadhyay A."/>
            <person name="Elvitigala T."/>
            <person name="Welsh E."/>
            <person name="Stockel J."/>
            <person name="Liberton M."/>
            <person name="Min H."/>
            <person name="Sherman L.A."/>
            <person name="Pakrasi H.B."/>
        </authorList>
    </citation>
    <scope>NUCLEOTIDE SEQUENCE [LARGE SCALE GENOMIC DNA]</scope>
    <source>
        <strain evidence="3">PCC 7822</strain>
        <plasmid evidence="3">Cy782203</plasmid>
    </source>
</reference>